<dbReference type="Proteomes" id="UP000195402">
    <property type="component" value="Unassembled WGS sequence"/>
</dbReference>
<dbReference type="OMA" id="TENRREC"/>
<feature type="region of interest" description="Disordered" evidence="1">
    <location>
        <begin position="141"/>
        <end position="160"/>
    </location>
</feature>
<name>A0A200RAN7_MACCD</name>
<dbReference type="Pfam" id="PF03004">
    <property type="entry name" value="Transposase_24"/>
    <property type="match status" value="1"/>
</dbReference>
<dbReference type="EMBL" id="MVGT01000178">
    <property type="protein sequence ID" value="OVA19777.1"/>
    <property type="molecule type" value="Genomic_DNA"/>
</dbReference>
<dbReference type="STRING" id="56857.A0A200RAN7"/>
<dbReference type="PANTHER" id="PTHR33499">
    <property type="entry name" value="OS12G0282400 PROTEIN-RELATED"/>
    <property type="match status" value="1"/>
</dbReference>
<sequence>MAKPSGSQKEPLEWDDRGRPIGKNQVKYSDCIGVLLTMDNRFDWTKYWNEINEEHKDWLWINLTEIWDVEEDHKDFTLNKLAAKNFRSKKSQWKRRHYTPYATNEARLANRPKVLSSEGWLKLVEFWSSSAHKAISARNCVNRSKQKAKQNGTPPSQGDFFIKTHTNKKTNDALDDVSRLYIAQMKEKAGQDENGCQLPIPDEIYRIVMPEERHGRVRGEGLGVTPTAFFRSQTASSTSNSTRINDLEHQVSDLKRKLEEKDEEMERRIKERDDEYERRMKARDDEIERQNVEREKRIMDRVEEMLGIRRQPL</sequence>
<proteinExistence type="predicted"/>
<feature type="compositionally biased region" description="Polar residues" evidence="1">
    <location>
        <begin position="141"/>
        <end position="156"/>
    </location>
</feature>
<organism evidence="2 3">
    <name type="scientific">Macleaya cordata</name>
    <name type="common">Five-seeded plume-poppy</name>
    <name type="synonym">Bocconia cordata</name>
    <dbReference type="NCBI Taxonomy" id="56857"/>
    <lineage>
        <taxon>Eukaryota</taxon>
        <taxon>Viridiplantae</taxon>
        <taxon>Streptophyta</taxon>
        <taxon>Embryophyta</taxon>
        <taxon>Tracheophyta</taxon>
        <taxon>Spermatophyta</taxon>
        <taxon>Magnoliopsida</taxon>
        <taxon>Ranunculales</taxon>
        <taxon>Papaveraceae</taxon>
        <taxon>Papaveroideae</taxon>
        <taxon>Macleaya</taxon>
    </lineage>
</organism>
<comment type="caution">
    <text evidence="2">The sequence shown here is derived from an EMBL/GenBank/DDBJ whole genome shotgun (WGS) entry which is preliminary data.</text>
</comment>
<feature type="region of interest" description="Disordered" evidence="1">
    <location>
        <begin position="259"/>
        <end position="279"/>
    </location>
</feature>
<accession>A0A200RAN7</accession>
<dbReference type="OrthoDB" id="1913335at2759"/>
<evidence type="ECO:0000313" key="2">
    <source>
        <dbReference type="EMBL" id="OVA19777.1"/>
    </source>
</evidence>
<evidence type="ECO:0000256" key="1">
    <source>
        <dbReference type="SAM" id="MobiDB-lite"/>
    </source>
</evidence>
<protein>
    <recommendedName>
        <fullName evidence="4">Transposase</fullName>
    </recommendedName>
</protein>
<dbReference type="AlphaFoldDB" id="A0A200RAN7"/>
<evidence type="ECO:0008006" key="4">
    <source>
        <dbReference type="Google" id="ProtNLM"/>
    </source>
</evidence>
<dbReference type="InParanoid" id="A0A200RAN7"/>
<reference evidence="2 3" key="1">
    <citation type="journal article" date="2017" name="Mol. Plant">
        <title>The Genome of Medicinal Plant Macleaya cordata Provides New Insights into Benzylisoquinoline Alkaloids Metabolism.</title>
        <authorList>
            <person name="Liu X."/>
            <person name="Liu Y."/>
            <person name="Huang P."/>
            <person name="Ma Y."/>
            <person name="Qing Z."/>
            <person name="Tang Q."/>
            <person name="Cao H."/>
            <person name="Cheng P."/>
            <person name="Zheng Y."/>
            <person name="Yuan Z."/>
            <person name="Zhou Y."/>
            <person name="Liu J."/>
            <person name="Tang Z."/>
            <person name="Zhuo Y."/>
            <person name="Zhang Y."/>
            <person name="Yu L."/>
            <person name="Huang J."/>
            <person name="Yang P."/>
            <person name="Peng Q."/>
            <person name="Zhang J."/>
            <person name="Jiang W."/>
            <person name="Zhang Z."/>
            <person name="Lin K."/>
            <person name="Ro D.K."/>
            <person name="Chen X."/>
            <person name="Xiong X."/>
            <person name="Shang Y."/>
            <person name="Huang S."/>
            <person name="Zeng J."/>
        </authorList>
    </citation>
    <scope>NUCLEOTIDE SEQUENCE [LARGE SCALE GENOMIC DNA]</scope>
    <source>
        <strain evidence="3">cv. BLH2017</strain>
        <tissue evidence="2">Root</tissue>
    </source>
</reference>
<evidence type="ECO:0000313" key="3">
    <source>
        <dbReference type="Proteomes" id="UP000195402"/>
    </source>
</evidence>
<gene>
    <name evidence="2" type="ORF">BVC80_8583g10</name>
</gene>
<dbReference type="PANTHER" id="PTHR33499:SF11">
    <property type="entry name" value="NO APICAL MERISTEM-ASSOCIATED C-TERMINAL DOMAIN-CONTAINING PROTEIN"/>
    <property type="match status" value="1"/>
</dbReference>
<dbReference type="InterPro" id="IPR004252">
    <property type="entry name" value="Probable_transposase_24"/>
</dbReference>
<keyword evidence="3" id="KW-1185">Reference proteome</keyword>